<dbReference type="GO" id="GO:0005782">
    <property type="term" value="C:peroxisomal matrix"/>
    <property type="evidence" value="ECO:0007669"/>
    <property type="project" value="TreeGrafter"/>
</dbReference>
<evidence type="ECO:0000256" key="1">
    <source>
        <dbReference type="ARBA" id="ARBA00004275"/>
    </source>
</evidence>
<dbReference type="EMBL" id="JADGJQ010000023">
    <property type="protein sequence ID" value="KAJ3179011.1"/>
    <property type="molecule type" value="Genomic_DNA"/>
</dbReference>
<accession>A0AAD5XMT8</accession>
<dbReference type="GO" id="GO:0006635">
    <property type="term" value="P:fatty acid beta-oxidation"/>
    <property type="evidence" value="ECO:0007669"/>
    <property type="project" value="TreeGrafter"/>
</dbReference>
<keyword evidence="2" id="KW-0576">Peroxisome</keyword>
<gene>
    <name evidence="4" type="ORF">HDU87_003281</name>
</gene>
<dbReference type="PANTHER" id="PTHR43684">
    <property type="match status" value="1"/>
</dbReference>
<dbReference type="Proteomes" id="UP001212152">
    <property type="component" value="Unassembled WGS sequence"/>
</dbReference>
<keyword evidence="3" id="KW-0413">Isomerase</keyword>
<evidence type="ECO:0000313" key="5">
    <source>
        <dbReference type="Proteomes" id="UP001212152"/>
    </source>
</evidence>
<dbReference type="GO" id="GO:0004165">
    <property type="term" value="F:delta(3)-delta(2)-enoyl-CoA isomerase activity"/>
    <property type="evidence" value="ECO:0007669"/>
    <property type="project" value="UniProtKB-ARBA"/>
</dbReference>
<evidence type="ECO:0000256" key="3">
    <source>
        <dbReference type="ARBA" id="ARBA00023235"/>
    </source>
</evidence>
<dbReference type="Gene3D" id="3.90.226.10">
    <property type="entry name" value="2-enoyl-CoA Hydratase, Chain A, domain 1"/>
    <property type="match status" value="1"/>
</dbReference>
<organism evidence="4 5">
    <name type="scientific">Geranomyces variabilis</name>
    <dbReference type="NCBI Taxonomy" id="109894"/>
    <lineage>
        <taxon>Eukaryota</taxon>
        <taxon>Fungi</taxon>
        <taxon>Fungi incertae sedis</taxon>
        <taxon>Chytridiomycota</taxon>
        <taxon>Chytridiomycota incertae sedis</taxon>
        <taxon>Chytridiomycetes</taxon>
        <taxon>Spizellomycetales</taxon>
        <taxon>Powellomycetaceae</taxon>
        <taxon>Geranomyces</taxon>
    </lineage>
</organism>
<keyword evidence="5" id="KW-1185">Reference proteome</keyword>
<comment type="subcellular location">
    <subcellularLocation>
        <location evidence="1">Peroxisome</location>
    </subcellularLocation>
</comment>
<reference evidence="4" key="1">
    <citation type="submission" date="2020-05" db="EMBL/GenBank/DDBJ databases">
        <title>Phylogenomic resolution of chytrid fungi.</title>
        <authorList>
            <person name="Stajich J.E."/>
            <person name="Amses K."/>
            <person name="Simmons R."/>
            <person name="Seto K."/>
            <person name="Myers J."/>
            <person name="Bonds A."/>
            <person name="Quandt C.A."/>
            <person name="Barry K."/>
            <person name="Liu P."/>
            <person name="Grigoriev I."/>
            <person name="Longcore J.E."/>
            <person name="James T.Y."/>
        </authorList>
    </citation>
    <scope>NUCLEOTIDE SEQUENCE</scope>
    <source>
        <strain evidence="4">JEL0379</strain>
    </source>
</reference>
<sequence length="273" mass="29115">MPSTTFKTLTYAVADGIATITLNRPESLNAITLEMYTELPVALKIAGDDKSTMVTVLTGNGRFFSSGADVTEIPREPAPPLTDTSATRAYYRRRWDATIAPTALAAIDHPKVLVAALNGPVVGVAAALVAHADLIYVADTATLHAPFVQLGISPEAGSSFALLKRMGHAKGMEALLLAKKFTAQNLLDCGFANQIFPTEGFHTSVHASLAIAVRAAHPSSLVVTKQLVHAPFKKEQRAAVYTELDELTERFVSGDPQKVFAALAAKYAKKSKL</sequence>
<dbReference type="InterPro" id="IPR051053">
    <property type="entry name" value="ECH/Chromodomain_protein"/>
</dbReference>
<dbReference type="CDD" id="cd06558">
    <property type="entry name" value="crotonase-like"/>
    <property type="match status" value="1"/>
</dbReference>
<evidence type="ECO:0000313" key="4">
    <source>
        <dbReference type="EMBL" id="KAJ3179011.1"/>
    </source>
</evidence>
<dbReference type="PANTHER" id="PTHR43684:SF1">
    <property type="entry name" value="ENOYL-COA DELTA ISOMERASE 2"/>
    <property type="match status" value="1"/>
</dbReference>
<evidence type="ECO:0000256" key="2">
    <source>
        <dbReference type="ARBA" id="ARBA00023140"/>
    </source>
</evidence>
<name>A0AAD5XMT8_9FUNG</name>
<dbReference type="InterPro" id="IPR029045">
    <property type="entry name" value="ClpP/crotonase-like_dom_sf"/>
</dbReference>
<proteinExistence type="predicted"/>
<dbReference type="InterPro" id="IPR001753">
    <property type="entry name" value="Enoyl-CoA_hydra/iso"/>
</dbReference>
<dbReference type="AlphaFoldDB" id="A0AAD5XMT8"/>
<protein>
    <submittedName>
        <fullName evidence="4">Uncharacterized protein</fullName>
    </submittedName>
</protein>
<comment type="caution">
    <text evidence="4">The sequence shown here is derived from an EMBL/GenBank/DDBJ whole genome shotgun (WGS) entry which is preliminary data.</text>
</comment>
<dbReference type="SUPFAM" id="SSF52096">
    <property type="entry name" value="ClpP/crotonase"/>
    <property type="match status" value="1"/>
</dbReference>
<dbReference type="Pfam" id="PF00378">
    <property type="entry name" value="ECH_1"/>
    <property type="match status" value="1"/>
</dbReference>